<dbReference type="InterPro" id="IPR010472">
    <property type="entry name" value="FH3_dom"/>
</dbReference>
<sequence length="1220" mass="135913">MFTSRKRQKDARDASQETNASGSAVGDDFGLSERSDAELEEMTKQILKEMDVKLIVNVMEGMDRTKMLQICYQYQQQKMKEESAAQYCHRIKKSLERKEDCKKLLESLRVTMTNNNVPWINEFGNEGGFQLLTSLMGKLLRRLDTIRSKSAAAAAAADSEEDTQHNSQQNAQEEEHCVSCLLETIRATRNCLNCQPGIRFLFHPGSRLCFKLVETLFMASSVSDERFRQFNYCYSQLMKLTLPLLFTIPFVDNDNNTAEDNSNDGISGRTLLSSELTAFAEQRNVPRFACVINCLRFDDPQITHKALVFINSFLSTAADDENDWRVRILWRGEFLSAGLKTLIPNIECLAEKNEKLKKTFKEFEESQLKDNKRLKECFSNLQNDVHDLDSCTNMLLSSCKNSDCEHILLQLLLKLLLVSDRKYKRATYFSVINKCVSSVAFGDTALDQDTEKQSVFTGGDLDDEFDKMERDDGIKRLNKRLDSAVEEKQEAVSLQIKYYEKLKELQHECSELRKIAPSGRALPPATVLDLPLPKELGKIVNGTQKHGIAAGAAFPTGPGCPPPPPPPPPPPALLMPDHKRNKLATTAGGSVPPPPPPPPPPSALRPGGGGPPMPPPPPPAFGTPPTAFLHVASPELPDYLKKKSGKQPEVPMKKLPWNAAIIRPNALNKNSLWAQIDEKEVASEDVFDFLKAKFSATGRMNCLPMNLAKRPPSKAKTPLVIQDAKMLQALAILQGSCKLSFKRWRNAILEVDEKALNAELVDKLKSALPPLEMINRLKKCTDDEMQRMPEGEQFVATLSSINGLPLRLEAIHLKLCWSEAFGELKSGITTVTEACEELLKSQGLKHFINLVLLVGNFMGRTKNSKDAFAFELSVLNKLVDTRDCDNSETLLHGLIRLLHRKFSGKFTTFALDDFHHVSKACRVDVSELSKNKIDQVRNSIEKVATYLSGYKMQAENDRFNERIGAFVKQAKEDLVTVDSLWENMQRKWSAVQAYLCFDPKKYAMDRLFADVHTFKGHYQNARADVLKDQLKGAVDGREGAKVSSRKPFKPIQPIASEAAKRAQQRNSTSSRRELLLSNEGGGGGSTATTPARPQATKIGTTPNAAPFGAKDAAGGGDGGVIDKIEQMLEEGMYRIECQKRPFRVRRKGQPTVYVSVADDVNNATPTTAADSVKKPVVNVVVADQEERDDEVLPKKAVVNEYLNVPSSVDLLLRLRGLDGD</sequence>
<evidence type="ECO:0000313" key="4">
    <source>
        <dbReference type="EMBL" id="KAL3068654.1"/>
    </source>
</evidence>
<dbReference type="SMART" id="SM00498">
    <property type="entry name" value="FH2"/>
    <property type="match status" value="1"/>
</dbReference>
<accession>A0ABD2HNG0</accession>
<dbReference type="Gene3D" id="1.10.238.150">
    <property type="entry name" value="Formin, FH3 diaphanous domain"/>
    <property type="match status" value="1"/>
</dbReference>
<dbReference type="InterPro" id="IPR042201">
    <property type="entry name" value="FH2_Formin_sf"/>
</dbReference>
<proteinExistence type="predicted"/>
<dbReference type="PROSITE" id="PS51232">
    <property type="entry name" value="GBD_FH3"/>
    <property type="match status" value="1"/>
</dbReference>
<dbReference type="Gene3D" id="1.25.10.10">
    <property type="entry name" value="Leucine-rich Repeat Variant"/>
    <property type="match status" value="1"/>
</dbReference>
<dbReference type="InterPro" id="IPR014768">
    <property type="entry name" value="GBD/FH3_dom"/>
</dbReference>
<protein>
    <recommendedName>
        <fullName evidence="6">FH2 domain-containing protein</fullName>
    </recommendedName>
</protein>
<dbReference type="SMART" id="SM01140">
    <property type="entry name" value="Drf_GBD"/>
    <property type="match status" value="1"/>
</dbReference>
<feature type="region of interest" description="Disordered" evidence="1">
    <location>
        <begin position="1"/>
        <end position="32"/>
    </location>
</feature>
<evidence type="ECO:0000313" key="5">
    <source>
        <dbReference type="Proteomes" id="UP001620626"/>
    </source>
</evidence>
<organism evidence="4 5">
    <name type="scientific">Heterodera trifolii</name>
    <dbReference type="NCBI Taxonomy" id="157864"/>
    <lineage>
        <taxon>Eukaryota</taxon>
        <taxon>Metazoa</taxon>
        <taxon>Ecdysozoa</taxon>
        <taxon>Nematoda</taxon>
        <taxon>Chromadorea</taxon>
        <taxon>Rhabditida</taxon>
        <taxon>Tylenchina</taxon>
        <taxon>Tylenchomorpha</taxon>
        <taxon>Tylenchoidea</taxon>
        <taxon>Heteroderidae</taxon>
        <taxon>Heteroderinae</taxon>
        <taxon>Heterodera</taxon>
    </lineage>
</organism>
<dbReference type="InterPro" id="IPR015425">
    <property type="entry name" value="FH2_Formin"/>
</dbReference>
<dbReference type="InterPro" id="IPR011989">
    <property type="entry name" value="ARM-like"/>
</dbReference>
<evidence type="ECO:0000256" key="1">
    <source>
        <dbReference type="SAM" id="MobiDB-lite"/>
    </source>
</evidence>
<dbReference type="InterPro" id="IPR016024">
    <property type="entry name" value="ARM-type_fold"/>
</dbReference>
<dbReference type="Pfam" id="PF06367">
    <property type="entry name" value="Drf_FH3"/>
    <property type="match status" value="1"/>
</dbReference>
<dbReference type="InterPro" id="IPR051412">
    <property type="entry name" value="Formin_Homology_Diaphanous_sf"/>
</dbReference>
<name>A0ABD2HNG0_9BILA</name>
<dbReference type="Gene3D" id="6.10.30.30">
    <property type="match status" value="1"/>
</dbReference>
<dbReference type="SUPFAM" id="SSF48371">
    <property type="entry name" value="ARM repeat"/>
    <property type="match status" value="1"/>
</dbReference>
<feature type="region of interest" description="Disordered" evidence="1">
    <location>
        <begin position="1058"/>
        <end position="1115"/>
    </location>
</feature>
<dbReference type="PANTHER" id="PTHR45691">
    <property type="entry name" value="PROTEIN DIAPHANOUS"/>
    <property type="match status" value="1"/>
</dbReference>
<feature type="compositionally biased region" description="Pro residues" evidence="1">
    <location>
        <begin position="558"/>
        <end position="573"/>
    </location>
</feature>
<dbReference type="Gene3D" id="1.20.58.2220">
    <property type="entry name" value="Formin, FH2 domain"/>
    <property type="match status" value="1"/>
</dbReference>
<gene>
    <name evidence="4" type="ORF">niasHT_038307</name>
</gene>
<dbReference type="PANTHER" id="PTHR45691:SF6">
    <property type="entry name" value="PROTEIN DIAPHANOUS"/>
    <property type="match status" value="1"/>
</dbReference>
<dbReference type="SMART" id="SM01139">
    <property type="entry name" value="Drf_FH3"/>
    <property type="match status" value="1"/>
</dbReference>
<feature type="compositionally biased region" description="Pro residues" evidence="1">
    <location>
        <begin position="591"/>
        <end position="622"/>
    </location>
</feature>
<reference evidence="4 5" key="1">
    <citation type="submission" date="2024-10" db="EMBL/GenBank/DDBJ databases">
        <authorList>
            <person name="Kim D."/>
        </authorList>
    </citation>
    <scope>NUCLEOTIDE SEQUENCE [LARGE SCALE GENOMIC DNA]</scope>
    <source>
        <strain evidence="4">BH-2024</strain>
    </source>
</reference>
<dbReference type="EMBL" id="JBICBT010001407">
    <property type="protein sequence ID" value="KAL3068654.1"/>
    <property type="molecule type" value="Genomic_DNA"/>
</dbReference>
<dbReference type="InterPro" id="IPR010473">
    <property type="entry name" value="GTPase-bd"/>
</dbReference>
<dbReference type="AlphaFoldDB" id="A0ABD2HNG0"/>
<feature type="compositionally biased region" description="Polar residues" evidence="1">
    <location>
        <begin position="1086"/>
        <end position="1103"/>
    </location>
</feature>
<dbReference type="Pfam" id="PF02181">
    <property type="entry name" value="FH2"/>
    <property type="match status" value="1"/>
</dbReference>
<feature type="region of interest" description="Disordered" evidence="1">
    <location>
        <begin position="549"/>
        <end position="628"/>
    </location>
</feature>
<feature type="domain" description="FH2" evidence="3">
    <location>
        <begin position="642"/>
        <end position="1044"/>
    </location>
</feature>
<comment type="caution">
    <text evidence="4">The sequence shown here is derived from an EMBL/GenBank/DDBJ whole genome shotgun (WGS) entry which is preliminary data.</text>
</comment>
<evidence type="ECO:0000259" key="3">
    <source>
        <dbReference type="PROSITE" id="PS51444"/>
    </source>
</evidence>
<evidence type="ECO:0000259" key="2">
    <source>
        <dbReference type="PROSITE" id="PS51232"/>
    </source>
</evidence>
<keyword evidence="5" id="KW-1185">Reference proteome</keyword>
<dbReference type="PROSITE" id="PS51444">
    <property type="entry name" value="FH2"/>
    <property type="match status" value="1"/>
</dbReference>
<dbReference type="Proteomes" id="UP001620626">
    <property type="component" value="Unassembled WGS sequence"/>
</dbReference>
<feature type="domain" description="GBD/FH3" evidence="2">
    <location>
        <begin position="31"/>
        <end position="447"/>
    </location>
</feature>
<evidence type="ECO:0008006" key="6">
    <source>
        <dbReference type="Google" id="ProtNLM"/>
    </source>
</evidence>
<dbReference type="SUPFAM" id="SSF101447">
    <property type="entry name" value="Formin homology 2 domain (FH2 domain)"/>
    <property type="match status" value="1"/>
</dbReference>